<dbReference type="Proteomes" id="UP000198420">
    <property type="component" value="Unassembled WGS sequence"/>
</dbReference>
<gene>
    <name evidence="3" type="ORF">SAMN06265355_102804</name>
</gene>
<feature type="compositionally biased region" description="Low complexity" evidence="1">
    <location>
        <begin position="55"/>
        <end position="78"/>
    </location>
</feature>
<evidence type="ECO:0000256" key="2">
    <source>
        <dbReference type="SAM" id="Phobius"/>
    </source>
</evidence>
<feature type="compositionally biased region" description="Basic and acidic residues" evidence="1">
    <location>
        <begin position="97"/>
        <end position="116"/>
    </location>
</feature>
<accession>A0A238W7V8</accession>
<keyword evidence="2" id="KW-1133">Transmembrane helix</keyword>
<evidence type="ECO:0000256" key="1">
    <source>
        <dbReference type="SAM" id="MobiDB-lite"/>
    </source>
</evidence>
<feature type="transmembrane region" description="Helical" evidence="2">
    <location>
        <begin position="20"/>
        <end position="43"/>
    </location>
</feature>
<reference evidence="4" key="1">
    <citation type="submission" date="2017-06" db="EMBL/GenBank/DDBJ databases">
        <authorList>
            <person name="Varghese N."/>
            <person name="Submissions S."/>
        </authorList>
    </citation>
    <scope>NUCLEOTIDE SEQUENCE [LARGE SCALE GENOMIC DNA]</scope>
    <source>
        <strain evidence="4">DSM 44485</strain>
    </source>
</reference>
<organism evidence="3 4">
    <name type="scientific">Actinomadura mexicana</name>
    <dbReference type="NCBI Taxonomy" id="134959"/>
    <lineage>
        <taxon>Bacteria</taxon>
        <taxon>Bacillati</taxon>
        <taxon>Actinomycetota</taxon>
        <taxon>Actinomycetes</taxon>
        <taxon>Streptosporangiales</taxon>
        <taxon>Thermomonosporaceae</taxon>
        <taxon>Actinomadura</taxon>
    </lineage>
</organism>
<protein>
    <submittedName>
        <fullName evidence="3">Uncharacterized protein</fullName>
    </submittedName>
</protein>
<evidence type="ECO:0000313" key="4">
    <source>
        <dbReference type="Proteomes" id="UP000198420"/>
    </source>
</evidence>
<feature type="region of interest" description="Disordered" evidence="1">
    <location>
        <begin position="94"/>
        <end position="116"/>
    </location>
</feature>
<dbReference type="AlphaFoldDB" id="A0A238W7V8"/>
<keyword evidence="2" id="KW-0812">Transmembrane</keyword>
<proteinExistence type="predicted"/>
<feature type="region of interest" description="Disordered" evidence="1">
    <location>
        <begin position="44"/>
        <end position="82"/>
    </location>
</feature>
<dbReference type="EMBL" id="FZNP01000002">
    <property type="protein sequence ID" value="SNR42598.1"/>
    <property type="molecule type" value="Genomic_DNA"/>
</dbReference>
<name>A0A238W7V8_9ACTN</name>
<keyword evidence="4" id="KW-1185">Reference proteome</keyword>
<evidence type="ECO:0000313" key="3">
    <source>
        <dbReference type="EMBL" id="SNR42598.1"/>
    </source>
</evidence>
<keyword evidence="2" id="KW-0472">Membrane</keyword>
<sequence length="208" mass="21236">MNGSMPDHDDGARDGLTMQHVGIAGAVGAVVLGLVVAVAIAVTPEDGGGPDERAVAASSAPAGSAVPRPSATAAGSAPPAAPVVRWRGTLTLNGPRARRDLDATPPRLSERDGEPDIRGDWLKPLVEAESDAQVVLMRPGSEPAAARCRDAAATEGADEVEVDEGDVVCVLTAAGRVARLAIVEAHMTSRAPIVRARVVIWDMPGPAQ</sequence>